<dbReference type="Proteomes" id="UP001498238">
    <property type="component" value="Unassembled WGS sequence"/>
</dbReference>
<organism evidence="1 2">
    <name type="scientific">Brevibacterium metallidurans</name>
    <dbReference type="NCBI Taxonomy" id="1482676"/>
    <lineage>
        <taxon>Bacteria</taxon>
        <taxon>Bacillati</taxon>
        <taxon>Actinomycetota</taxon>
        <taxon>Actinomycetes</taxon>
        <taxon>Micrococcales</taxon>
        <taxon>Brevibacteriaceae</taxon>
        <taxon>Brevibacterium</taxon>
    </lineage>
</organism>
<dbReference type="EMBL" id="BAAAAF010000006">
    <property type="protein sequence ID" value="GAA0035888.1"/>
    <property type="molecule type" value="Genomic_DNA"/>
</dbReference>
<gene>
    <name evidence="1" type="ORF">NCCP602_18490</name>
</gene>
<accession>A0ABN0SNC2</accession>
<proteinExistence type="predicted"/>
<evidence type="ECO:0000313" key="2">
    <source>
        <dbReference type="Proteomes" id="UP001498238"/>
    </source>
</evidence>
<sequence>MFDRVRASILFDVSGTAPMDEVVKVVHQGFEAVQSDGSSRLEHFEVAASQMSRKIVVDVELQVPTESAREVEDDVDDLIHRALVHTGQFTWDSDNSPGLMHLTQGFSQYAYA</sequence>
<name>A0ABN0SNC2_9MICO</name>
<reference evidence="1 2" key="1">
    <citation type="submission" date="2024-01" db="EMBL/GenBank/DDBJ databases">
        <title>Characterization of antibiotic resistant novel bacterial strains and their environmental applications.</title>
        <authorList>
            <person name="Manzoor S."/>
            <person name="Abbas S."/>
            <person name="Arshad M."/>
            <person name="Ahmed I."/>
        </authorList>
    </citation>
    <scope>NUCLEOTIDE SEQUENCE [LARGE SCALE GENOMIC DNA]</scope>
    <source>
        <strain evidence="1 2">NCCP-602</strain>
    </source>
</reference>
<protein>
    <submittedName>
        <fullName evidence="1">Uncharacterized protein</fullName>
    </submittedName>
</protein>
<comment type="caution">
    <text evidence="1">The sequence shown here is derived from an EMBL/GenBank/DDBJ whole genome shotgun (WGS) entry which is preliminary data.</text>
</comment>
<evidence type="ECO:0000313" key="1">
    <source>
        <dbReference type="EMBL" id="GAA0035888.1"/>
    </source>
</evidence>
<keyword evidence="2" id="KW-1185">Reference proteome</keyword>